<dbReference type="SUPFAM" id="SSF55781">
    <property type="entry name" value="GAF domain-like"/>
    <property type="match status" value="1"/>
</dbReference>
<dbReference type="InterPro" id="IPR029016">
    <property type="entry name" value="GAF-like_dom_sf"/>
</dbReference>
<reference evidence="3" key="1">
    <citation type="journal article" date="2019" name="Int. J. Syst. Evol. Microbiol.">
        <title>The Global Catalogue of Microorganisms (GCM) 10K type strain sequencing project: providing services to taxonomists for standard genome sequencing and annotation.</title>
        <authorList>
            <consortium name="The Broad Institute Genomics Platform"/>
            <consortium name="The Broad Institute Genome Sequencing Center for Infectious Disease"/>
            <person name="Wu L."/>
            <person name="Ma J."/>
        </authorList>
    </citation>
    <scope>NUCLEOTIDE SEQUENCE [LARGE SCALE GENOMIC DNA]</scope>
    <source>
        <strain evidence="3">NBRC 102146</strain>
    </source>
</reference>
<dbReference type="Pfam" id="PF01590">
    <property type="entry name" value="GAF"/>
    <property type="match status" value="1"/>
</dbReference>
<evidence type="ECO:0000259" key="1">
    <source>
        <dbReference type="SMART" id="SM00065"/>
    </source>
</evidence>
<dbReference type="EMBL" id="BSOO01000026">
    <property type="protein sequence ID" value="GLR48478.1"/>
    <property type="molecule type" value="Genomic_DNA"/>
</dbReference>
<gene>
    <name evidence="2" type="ORF">GCM10007925_21940</name>
</gene>
<evidence type="ECO:0000313" key="2">
    <source>
        <dbReference type="EMBL" id="GLR48478.1"/>
    </source>
</evidence>
<name>A0ABQ5Z6U5_9SPHN</name>
<organism evidence="2 3">
    <name type="scientific">Sphingomonas astaxanthinifaciens DSM 22298</name>
    <dbReference type="NCBI Taxonomy" id="1123267"/>
    <lineage>
        <taxon>Bacteria</taxon>
        <taxon>Pseudomonadati</taxon>
        <taxon>Pseudomonadota</taxon>
        <taxon>Alphaproteobacteria</taxon>
        <taxon>Sphingomonadales</taxon>
        <taxon>Sphingomonadaceae</taxon>
        <taxon>Sphingomonas</taxon>
    </lineage>
</organism>
<sequence length="195" mass="20746">MTAAPTLAVPRFGRVEPALPGGRAALLAEVSLRLVRGDDPDRAVLPAVYDDLDSAGIIDGMVAFVASPADEVLHLATLRGFDEAMALRCARLDFGQAICGLVARLRAPLHVTDIQRSLDPRADLVRSAGVNAYASQPLLADDRLLGTLSFASRTRRSFTSDQLALFRDIARLVAAARARRSAGGQDCGRAAWLAL</sequence>
<accession>A0ABQ5Z6U5</accession>
<dbReference type="SMART" id="SM00065">
    <property type="entry name" value="GAF"/>
    <property type="match status" value="1"/>
</dbReference>
<evidence type="ECO:0000313" key="3">
    <source>
        <dbReference type="Proteomes" id="UP001156703"/>
    </source>
</evidence>
<dbReference type="Gene3D" id="3.30.450.40">
    <property type="match status" value="1"/>
</dbReference>
<dbReference type="Proteomes" id="UP001156703">
    <property type="component" value="Unassembled WGS sequence"/>
</dbReference>
<keyword evidence="3" id="KW-1185">Reference proteome</keyword>
<comment type="caution">
    <text evidence="2">The sequence shown here is derived from an EMBL/GenBank/DDBJ whole genome shotgun (WGS) entry which is preliminary data.</text>
</comment>
<protein>
    <recommendedName>
        <fullName evidence="1">GAF domain-containing protein</fullName>
    </recommendedName>
</protein>
<proteinExistence type="predicted"/>
<feature type="domain" description="GAF" evidence="1">
    <location>
        <begin position="22"/>
        <end position="185"/>
    </location>
</feature>
<dbReference type="InterPro" id="IPR003018">
    <property type="entry name" value="GAF"/>
</dbReference>